<dbReference type="NCBIfam" id="NF005559">
    <property type="entry name" value="PRK07231.1"/>
    <property type="match status" value="1"/>
</dbReference>
<comment type="similarity">
    <text evidence="1">Belongs to the short-chain dehydrogenases/reductases (SDR) family.</text>
</comment>
<gene>
    <name evidence="3" type="ORF">SAMN06264855_1372</name>
</gene>
<dbReference type="Proteomes" id="UP000198397">
    <property type="component" value="Unassembled WGS sequence"/>
</dbReference>
<dbReference type="PRINTS" id="PR00080">
    <property type="entry name" value="SDRFAMILY"/>
</dbReference>
<dbReference type="InterPro" id="IPR020904">
    <property type="entry name" value="Sc_DH/Rdtase_CS"/>
</dbReference>
<keyword evidence="4" id="KW-1185">Reference proteome</keyword>
<evidence type="ECO:0000313" key="4">
    <source>
        <dbReference type="Proteomes" id="UP000198397"/>
    </source>
</evidence>
<dbReference type="Pfam" id="PF13561">
    <property type="entry name" value="adh_short_C2"/>
    <property type="match status" value="1"/>
</dbReference>
<dbReference type="InterPro" id="IPR002347">
    <property type="entry name" value="SDR_fam"/>
</dbReference>
<name>A0A238YCJ8_HALVU</name>
<dbReference type="InterPro" id="IPR036291">
    <property type="entry name" value="NAD(P)-bd_dom_sf"/>
</dbReference>
<dbReference type="CDD" id="cd05233">
    <property type="entry name" value="SDR_c"/>
    <property type="match status" value="1"/>
</dbReference>
<dbReference type="SMART" id="SM00822">
    <property type="entry name" value="PKS_KR"/>
    <property type="match status" value="1"/>
</dbReference>
<dbReference type="PANTHER" id="PTHR42760:SF40">
    <property type="entry name" value="3-OXOACYL-[ACYL-CARRIER-PROTEIN] REDUCTASE, CHLOROPLASTIC"/>
    <property type="match status" value="1"/>
</dbReference>
<dbReference type="PRINTS" id="PR00081">
    <property type="entry name" value="GDHRDH"/>
</dbReference>
<dbReference type="Gene3D" id="3.40.50.720">
    <property type="entry name" value="NAD(P)-binding Rossmann-like Domain"/>
    <property type="match status" value="1"/>
</dbReference>
<dbReference type="EMBL" id="FZNQ01000037">
    <property type="protein sequence ID" value="SNR68461.1"/>
    <property type="molecule type" value="Genomic_DNA"/>
</dbReference>
<evidence type="ECO:0000313" key="3">
    <source>
        <dbReference type="EMBL" id="SNR68461.1"/>
    </source>
</evidence>
<organism evidence="3 4">
    <name type="scientific">Halorubrum vacuolatum</name>
    <name type="common">Natronobacterium vacuolatum</name>
    <dbReference type="NCBI Taxonomy" id="63740"/>
    <lineage>
        <taxon>Archaea</taxon>
        <taxon>Methanobacteriati</taxon>
        <taxon>Methanobacteriota</taxon>
        <taxon>Stenosarchaea group</taxon>
        <taxon>Halobacteria</taxon>
        <taxon>Halobacteriales</taxon>
        <taxon>Haloferacaceae</taxon>
        <taxon>Halorubrum</taxon>
    </lineage>
</organism>
<evidence type="ECO:0000256" key="1">
    <source>
        <dbReference type="ARBA" id="ARBA00006484"/>
    </source>
</evidence>
<protein>
    <submittedName>
        <fullName evidence="3">3-oxoacyl-[acyl-carrier protein] reductase</fullName>
    </submittedName>
</protein>
<evidence type="ECO:0000259" key="2">
    <source>
        <dbReference type="SMART" id="SM00822"/>
    </source>
</evidence>
<dbReference type="PROSITE" id="PS00061">
    <property type="entry name" value="ADH_SHORT"/>
    <property type="match status" value="1"/>
</dbReference>
<dbReference type="PANTHER" id="PTHR42760">
    <property type="entry name" value="SHORT-CHAIN DEHYDROGENASES/REDUCTASES FAMILY MEMBER"/>
    <property type="match status" value="1"/>
</dbReference>
<feature type="domain" description="Ketoreductase" evidence="2">
    <location>
        <begin position="6"/>
        <end position="176"/>
    </location>
</feature>
<dbReference type="AlphaFoldDB" id="A0A238YCJ8"/>
<dbReference type="FunFam" id="3.40.50.720:FF:000084">
    <property type="entry name" value="Short-chain dehydrogenase reductase"/>
    <property type="match status" value="1"/>
</dbReference>
<proteinExistence type="inferred from homology"/>
<reference evidence="3 4" key="1">
    <citation type="submission" date="2017-06" db="EMBL/GenBank/DDBJ databases">
        <authorList>
            <person name="Kim H.J."/>
            <person name="Triplett B.A."/>
        </authorList>
    </citation>
    <scope>NUCLEOTIDE SEQUENCE [LARGE SCALE GENOMIC DNA]</scope>
    <source>
        <strain evidence="3 4">DSM 8800</strain>
    </source>
</reference>
<accession>A0A238YCJ8</accession>
<sequence length="256" mass="26596">MGLKNNVAIVTGGASGIGRGIASVLSEKGARVVVADIDEETATKTATELPGEAMAVGVDVTDPAETEALAETVIEEYGQIDVLCANAGIYPSKSLEEMTVEDWDGVFDINAKGVMLSVAACLPHMKNKDYGRIVITSSITGPMVGYPGWAHYGATKGAVNGFLRTAAIEVANWDITVNAVMPGNIETGGLDDLGEEYLAKMRSSIPKGELGTPEDIGHAAAFFASEEAGYVTGTTLVVDGGQTLPESQLALEAIEE</sequence>
<dbReference type="NCBIfam" id="NF004202">
    <property type="entry name" value="PRK05653.2-2"/>
    <property type="match status" value="1"/>
</dbReference>
<dbReference type="GO" id="GO:0016616">
    <property type="term" value="F:oxidoreductase activity, acting on the CH-OH group of donors, NAD or NADP as acceptor"/>
    <property type="evidence" value="ECO:0007669"/>
    <property type="project" value="TreeGrafter"/>
</dbReference>
<dbReference type="InterPro" id="IPR057326">
    <property type="entry name" value="KR_dom"/>
</dbReference>
<dbReference type="SUPFAM" id="SSF51735">
    <property type="entry name" value="NAD(P)-binding Rossmann-fold domains"/>
    <property type="match status" value="1"/>
</dbReference>
<dbReference type="GO" id="GO:0030497">
    <property type="term" value="P:fatty acid elongation"/>
    <property type="evidence" value="ECO:0007669"/>
    <property type="project" value="TreeGrafter"/>
</dbReference>